<proteinExistence type="predicted"/>
<accession>A0ABQ2DH50</accession>
<dbReference type="EMBL" id="BMKX01000002">
    <property type="protein sequence ID" value="GGJ56025.1"/>
    <property type="molecule type" value="Genomic_DNA"/>
</dbReference>
<comment type="caution">
    <text evidence="1">The sequence shown here is derived from an EMBL/GenBank/DDBJ whole genome shotgun (WGS) entry which is preliminary data.</text>
</comment>
<organism evidence="1 2">
    <name type="scientific">Glutamicibacter ardleyensis</name>
    <dbReference type="NCBI Taxonomy" id="225894"/>
    <lineage>
        <taxon>Bacteria</taxon>
        <taxon>Bacillati</taxon>
        <taxon>Actinomycetota</taxon>
        <taxon>Actinomycetes</taxon>
        <taxon>Micrococcales</taxon>
        <taxon>Micrococcaceae</taxon>
        <taxon>Glutamicibacter</taxon>
    </lineage>
</organism>
<evidence type="ECO:0000313" key="2">
    <source>
        <dbReference type="Proteomes" id="UP000606115"/>
    </source>
</evidence>
<sequence>MTMSNTPLNEEAVDAGAKALFLRERKFHEGSLFFPEPPNWEDLNGTSLEHYRDNARAVLSALPTPLKTPEGDTLEFEMTATAANGVQIPMKFVVSYPTNYGFYAVKAVEELSTMTTELYQQMINRSDMSTLEALMNLKDEGNDDE</sequence>
<name>A0ABQ2DH50_9MICC</name>
<keyword evidence="2" id="KW-1185">Reference proteome</keyword>
<protein>
    <submittedName>
        <fullName evidence="1">Uncharacterized protein</fullName>
    </submittedName>
</protein>
<reference evidence="2" key="1">
    <citation type="journal article" date="2019" name="Int. J. Syst. Evol. Microbiol.">
        <title>The Global Catalogue of Microorganisms (GCM) 10K type strain sequencing project: providing services to taxonomists for standard genome sequencing and annotation.</title>
        <authorList>
            <consortium name="The Broad Institute Genomics Platform"/>
            <consortium name="The Broad Institute Genome Sequencing Center for Infectious Disease"/>
            <person name="Wu L."/>
            <person name="Ma J."/>
        </authorList>
    </citation>
    <scope>NUCLEOTIDE SEQUENCE [LARGE SCALE GENOMIC DNA]</scope>
    <source>
        <strain evidence="2">CGMCC 1.3685</strain>
    </source>
</reference>
<dbReference type="Proteomes" id="UP000606115">
    <property type="component" value="Unassembled WGS sequence"/>
</dbReference>
<evidence type="ECO:0000313" key="1">
    <source>
        <dbReference type="EMBL" id="GGJ56025.1"/>
    </source>
</evidence>
<gene>
    <name evidence="1" type="ORF">GCM10007173_13580</name>
</gene>